<keyword evidence="6" id="KW-1185">Reference proteome</keyword>
<reference evidence="6" key="1">
    <citation type="journal article" date="2019" name="Int. J. Syst. Evol. Microbiol.">
        <title>The Global Catalogue of Microorganisms (GCM) 10K type strain sequencing project: providing services to taxonomists for standard genome sequencing and annotation.</title>
        <authorList>
            <consortium name="The Broad Institute Genomics Platform"/>
            <consortium name="The Broad Institute Genome Sequencing Center for Infectious Disease"/>
            <person name="Wu L."/>
            <person name="Ma J."/>
        </authorList>
    </citation>
    <scope>NUCLEOTIDE SEQUENCE [LARGE SCALE GENOMIC DNA]</scope>
    <source>
        <strain evidence="6">JCM 17808</strain>
    </source>
</reference>
<dbReference type="PANTHER" id="PTHR30502:SF0">
    <property type="entry name" value="PHOSPHOENOLPYRUVATE CARBOXYLASE FAMILY PROTEIN"/>
    <property type="match status" value="1"/>
</dbReference>
<name>A0ABP8J1A6_9MICO</name>
<sequence>MTTENVRRALASGDLSLGTFVIEFATEGIGALTTRAGADWVLYDLEHTGWSLDRIRPALAVSRREEIASFVRVIGTAQHLVSGALDAGAEGIMVPYVNSAEQAAAVVSWMKYPPLGVRGSAMGIAHDLYTGGKPGPKQAAANEFTLFLPQIETPEAVAHARAIAAVDGVDVLFVGPMDLSTNLGAPGDFTTVEFRDALARVGEAARSAGKAAGIFSVDDELTRAAIAEGFQVISHTADFAIYQSALRSQLTAMRSWASDSGE</sequence>
<evidence type="ECO:0000256" key="2">
    <source>
        <dbReference type="ARBA" id="ARBA00022723"/>
    </source>
</evidence>
<dbReference type="Pfam" id="PF03328">
    <property type="entry name" value="HpcH_HpaI"/>
    <property type="match status" value="1"/>
</dbReference>
<evidence type="ECO:0000259" key="4">
    <source>
        <dbReference type="Pfam" id="PF03328"/>
    </source>
</evidence>
<dbReference type="InterPro" id="IPR005000">
    <property type="entry name" value="Aldolase/citrate-lyase_domain"/>
</dbReference>
<feature type="domain" description="HpcH/HpaI aldolase/citrate lyase" evidence="4">
    <location>
        <begin position="34"/>
        <end position="238"/>
    </location>
</feature>
<proteinExistence type="inferred from homology"/>
<gene>
    <name evidence="5" type="ORF">GCM10023167_02490</name>
</gene>
<dbReference type="GO" id="GO:0016829">
    <property type="term" value="F:lyase activity"/>
    <property type="evidence" value="ECO:0007669"/>
    <property type="project" value="UniProtKB-KW"/>
</dbReference>
<comment type="caution">
    <text evidence="5">The sequence shown here is derived from an EMBL/GenBank/DDBJ whole genome shotgun (WGS) entry which is preliminary data.</text>
</comment>
<keyword evidence="2" id="KW-0479">Metal-binding</keyword>
<evidence type="ECO:0000313" key="6">
    <source>
        <dbReference type="Proteomes" id="UP001500642"/>
    </source>
</evidence>
<dbReference type="RefSeq" id="WP_345029214.1">
    <property type="nucleotide sequence ID" value="NZ_BAABGL010000002.1"/>
</dbReference>
<dbReference type="InterPro" id="IPR040442">
    <property type="entry name" value="Pyrv_kinase-like_dom_sf"/>
</dbReference>
<organism evidence="5 6">
    <name type="scientific">Brevibacterium pityocampae</name>
    <dbReference type="NCBI Taxonomy" id="506594"/>
    <lineage>
        <taxon>Bacteria</taxon>
        <taxon>Bacillati</taxon>
        <taxon>Actinomycetota</taxon>
        <taxon>Actinomycetes</taxon>
        <taxon>Micrococcales</taxon>
        <taxon>Brevibacteriaceae</taxon>
        <taxon>Brevibacterium</taxon>
    </lineage>
</organism>
<keyword evidence="3 5" id="KW-0456">Lyase</keyword>
<dbReference type="Gene3D" id="3.20.20.60">
    <property type="entry name" value="Phosphoenolpyruvate-binding domains"/>
    <property type="match status" value="1"/>
</dbReference>
<evidence type="ECO:0000313" key="5">
    <source>
        <dbReference type="EMBL" id="GAA4383189.1"/>
    </source>
</evidence>
<dbReference type="PANTHER" id="PTHR30502">
    <property type="entry name" value="2-KETO-3-DEOXY-L-RHAMNONATE ALDOLASE"/>
    <property type="match status" value="1"/>
</dbReference>
<dbReference type="EMBL" id="BAABGL010000002">
    <property type="protein sequence ID" value="GAA4383189.1"/>
    <property type="molecule type" value="Genomic_DNA"/>
</dbReference>
<dbReference type="Proteomes" id="UP001500642">
    <property type="component" value="Unassembled WGS sequence"/>
</dbReference>
<evidence type="ECO:0000256" key="3">
    <source>
        <dbReference type="ARBA" id="ARBA00023239"/>
    </source>
</evidence>
<dbReference type="InterPro" id="IPR050251">
    <property type="entry name" value="HpcH-HpaI_aldolase"/>
</dbReference>
<accession>A0ABP8J1A6</accession>
<protein>
    <submittedName>
        <fullName evidence="5">HpcH/HpaI aldolase/citrate lyase family protein</fullName>
    </submittedName>
</protein>
<dbReference type="InterPro" id="IPR015813">
    <property type="entry name" value="Pyrv/PenolPyrv_kinase-like_dom"/>
</dbReference>
<evidence type="ECO:0000256" key="1">
    <source>
        <dbReference type="ARBA" id="ARBA00005568"/>
    </source>
</evidence>
<dbReference type="SUPFAM" id="SSF51621">
    <property type="entry name" value="Phosphoenolpyruvate/pyruvate domain"/>
    <property type="match status" value="1"/>
</dbReference>
<comment type="similarity">
    <text evidence="1">Belongs to the HpcH/HpaI aldolase family.</text>
</comment>